<evidence type="ECO:0000313" key="5">
    <source>
        <dbReference type="EMBL" id="VTZ80241.1"/>
    </source>
</evidence>
<reference evidence="6 7" key="1">
    <citation type="journal article" date="2014" name="BMC Biol.">
        <title>A comprehensive evaluation of rodent malaria parasite genomes and gene expression.</title>
        <authorList>
            <person name="Otto T.D."/>
            <person name="Bohme U."/>
            <person name="Jackson A.P."/>
            <person name="Hunt M."/>
            <person name="Franke-Fayard B."/>
            <person name="Hoeijmakers W.A."/>
            <person name="Religa A.A."/>
            <person name="Robertson L."/>
            <person name="Sanders M."/>
            <person name="Ogun S.A."/>
            <person name="Cunningham D."/>
            <person name="Erhart A."/>
            <person name="Billker O."/>
            <person name="Khan S.M."/>
            <person name="Stunnenberg H.G."/>
            <person name="Langhorne J."/>
            <person name="Holder A.A."/>
            <person name="Waters A.P."/>
            <person name="Newbold C.I."/>
            <person name="Pain A."/>
            <person name="Berriman M."/>
            <person name="Janse C.J."/>
        </authorList>
    </citation>
    <scope>NUCLEOTIDE SEQUENCE [LARGE SCALE GENOMIC DNA]</scope>
    <source>
        <strain evidence="5 6">17X</strain>
        <strain evidence="4 7">YM</strain>
    </source>
</reference>
<dbReference type="Gene3D" id="2.130.10.10">
    <property type="entry name" value="YVTN repeat-like/Quinoprotein amine dehydrogenase"/>
    <property type="match status" value="1"/>
</dbReference>
<dbReference type="EMBL" id="LM993666">
    <property type="protein sequence ID" value="VTZ80241.1"/>
    <property type="molecule type" value="Genomic_DNA"/>
</dbReference>
<dbReference type="InterPro" id="IPR015943">
    <property type="entry name" value="WD40/YVTN_repeat-like_dom_sf"/>
</dbReference>
<dbReference type="VEuPathDB" id="PlasmoDB:Py17XNL_001205293"/>
<dbReference type="GeneID" id="3789405"/>
<comment type="similarity">
    <text evidence="1">Belongs to the WD repeat WDR55 family.</text>
</comment>
<dbReference type="VEuPathDB" id="PlasmoDB:PY17X_1244300"/>
<dbReference type="InterPro" id="IPR036322">
    <property type="entry name" value="WD40_repeat_dom_sf"/>
</dbReference>
<dbReference type="EMBL" id="LK934640">
    <property type="protein sequence ID" value="CDU19605.1"/>
    <property type="molecule type" value="Genomic_DNA"/>
</dbReference>
<dbReference type="SUPFAM" id="SSF50978">
    <property type="entry name" value="WD40 repeat-like"/>
    <property type="match status" value="1"/>
</dbReference>
<dbReference type="VEuPathDB" id="PlasmoDB:PY03863"/>
<evidence type="ECO:0000313" key="6">
    <source>
        <dbReference type="Proteomes" id="UP000072874"/>
    </source>
</evidence>
<dbReference type="Proteomes" id="UP000072874">
    <property type="component" value="Chromosome 12"/>
</dbReference>
<keyword evidence="3" id="KW-0677">Repeat</keyword>
<dbReference type="OMA" id="GIIKHWD"/>
<protein>
    <submittedName>
        <fullName evidence="4">Nucleolar Jumonji domain interacting protein, putative</fullName>
    </submittedName>
    <submittedName>
        <fullName evidence="5">WD repeat-containing protein 55, putative</fullName>
    </submittedName>
</protein>
<proteinExistence type="inferred from homology"/>
<dbReference type="VEuPathDB" id="PlasmoDB:PYYM_1243500"/>
<dbReference type="InterPro" id="IPR050505">
    <property type="entry name" value="WDR55/POC1"/>
</dbReference>
<dbReference type="KEGG" id="pyo:PY17X_1244300"/>
<dbReference type="PANTHER" id="PTHR44019:SF20">
    <property type="entry name" value="WD REPEAT-CONTAINING PROTEIN 55"/>
    <property type="match status" value="1"/>
</dbReference>
<dbReference type="RefSeq" id="XP_724079.1">
    <property type="nucleotide sequence ID" value="XM_718986.1"/>
</dbReference>
<dbReference type="Proteomes" id="UP000072904">
    <property type="component" value="Chromosome 12"/>
</dbReference>
<reference evidence="4" key="3">
    <citation type="submission" date="2014-05" db="EMBL/GenBank/DDBJ databases">
        <authorList>
            <person name="Aslett A.Martin."/>
            <person name="De Silva Nishadi"/>
        </authorList>
    </citation>
    <scope>NUCLEOTIDE SEQUENCE</scope>
    <source>
        <strain evidence="4">YM</strain>
    </source>
</reference>
<dbReference type="AlphaFoldDB" id="A0A077Y8C3"/>
<evidence type="ECO:0000313" key="7">
    <source>
        <dbReference type="Proteomes" id="UP000072904"/>
    </source>
</evidence>
<keyword evidence="2" id="KW-0853">WD repeat</keyword>
<dbReference type="SMART" id="SM00320">
    <property type="entry name" value="WD40"/>
    <property type="match status" value="6"/>
</dbReference>
<dbReference type="Pfam" id="PF24796">
    <property type="entry name" value="WDR55"/>
    <property type="match status" value="1"/>
</dbReference>
<reference evidence="5" key="4">
    <citation type="submission" date="2019-05" db="EMBL/GenBank/DDBJ databases">
        <authorList>
            <consortium name="Pathogen Informatics"/>
        </authorList>
    </citation>
    <scope>NUCLEOTIDE SEQUENCE</scope>
    <source>
        <strain evidence="5">17X</strain>
    </source>
</reference>
<reference evidence="5" key="2">
    <citation type="submission" date="2014-05" db="EMBL/GenBank/DDBJ databases">
        <authorList>
            <person name="Aslett M.A."/>
            <person name="De Silva N."/>
        </authorList>
    </citation>
    <scope>NUCLEOTIDE SEQUENCE</scope>
    <source>
        <strain evidence="5">17X</strain>
    </source>
</reference>
<dbReference type="OrthoDB" id="2288928at2759"/>
<gene>
    <name evidence="5" type="ORF">PY17X_1244300</name>
    <name evidence="4" type="ORF">PYYM_1243500</name>
</gene>
<name>A0A077Y8C3_PLAYE</name>
<dbReference type="PANTHER" id="PTHR44019">
    <property type="entry name" value="WD REPEAT-CONTAINING PROTEIN 55"/>
    <property type="match status" value="1"/>
</dbReference>
<evidence type="ECO:0000313" key="4">
    <source>
        <dbReference type="EMBL" id="CDU19605.1"/>
    </source>
</evidence>
<evidence type="ECO:0000256" key="3">
    <source>
        <dbReference type="ARBA" id="ARBA00022737"/>
    </source>
</evidence>
<evidence type="ECO:0000256" key="1">
    <source>
        <dbReference type="ARBA" id="ARBA00007625"/>
    </source>
</evidence>
<accession>A0A077Y8C3</accession>
<evidence type="ECO:0000256" key="2">
    <source>
        <dbReference type="ARBA" id="ARBA00022574"/>
    </source>
</evidence>
<organism evidence="4 7">
    <name type="scientific">Plasmodium yoelii</name>
    <dbReference type="NCBI Taxonomy" id="5861"/>
    <lineage>
        <taxon>Eukaryota</taxon>
        <taxon>Sar</taxon>
        <taxon>Alveolata</taxon>
        <taxon>Apicomplexa</taxon>
        <taxon>Aconoidasida</taxon>
        <taxon>Haemosporida</taxon>
        <taxon>Plasmodiidae</taxon>
        <taxon>Plasmodium</taxon>
        <taxon>Plasmodium (Vinckeia)</taxon>
    </lineage>
</organism>
<sequence length="322" mass="36579">MNDIYTSIKCKSLVFDVDFHPKLDLICTGLLDGNLLLYKLKEEKKKFQKKWNIDNHEKSVRFVSFSNNGKNILAAFSDSKCSVFDITGDILWTNKCHKHPISSILYTGLNTFLTADESGIIKHWDIRDKSNKPIHKIKEFDDTISSMVLDKEENSVVVASGGYLGLFDILNKKRIHSNTISQEYKDEFLCCNFISKNSKIVSTTMGGNIIVFSRNPWGCVEAKIKTNKNMINTFVKINDNTIIFGTSDGLIQTAHFNPNKLGDVIARNNTGDSIEKLAINNKKNLLASISHDYSIDFYQIKVKDSHISNSTKKKKKSFFRDL</sequence>
<dbReference type="InterPro" id="IPR001680">
    <property type="entry name" value="WD40_rpt"/>
</dbReference>